<dbReference type="AlphaFoldDB" id="A0A0A9NCK4"/>
<dbReference type="EMBL" id="GBRH01201394">
    <property type="protein sequence ID" value="JAD96501.1"/>
    <property type="molecule type" value="Transcribed_RNA"/>
</dbReference>
<organism evidence="1">
    <name type="scientific">Arundo donax</name>
    <name type="common">Giant reed</name>
    <name type="synonym">Donax arundinaceus</name>
    <dbReference type="NCBI Taxonomy" id="35708"/>
    <lineage>
        <taxon>Eukaryota</taxon>
        <taxon>Viridiplantae</taxon>
        <taxon>Streptophyta</taxon>
        <taxon>Embryophyta</taxon>
        <taxon>Tracheophyta</taxon>
        <taxon>Spermatophyta</taxon>
        <taxon>Magnoliopsida</taxon>
        <taxon>Liliopsida</taxon>
        <taxon>Poales</taxon>
        <taxon>Poaceae</taxon>
        <taxon>PACMAD clade</taxon>
        <taxon>Arundinoideae</taxon>
        <taxon>Arundineae</taxon>
        <taxon>Arundo</taxon>
    </lineage>
</organism>
<reference evidence="1" key="2">
    <citation type="journal article" date="2015" name="Data Brief">
        <title>Shoot transcriptome of the giant reed, Arundo donax.</title>
        <authorList>
            <person name="Barrero R.A."/>
            <person name="Guerrero F.D."/>
            <person name="Moolhuijzen P."/>
            <person name="Goolsby J.A."/>
            <person name="Tidwell J."/>
            <person name="Bellgard S.E."/>
            <person name="Bellgard M.I."/>
        </authorList>
    </citation>
    <scope>NUCLEOTIDE SEQUENCE</scope>
    <source>
        <tissue evidence="1">Shoot tissue taken approximately 20 cm above the soil surface</tissue>
    </source>
</reference>
<reference evidence="1" key="1">
    <citation type="submission" date="2014-09" db="EMBL/GenBank/DDBJ databases">
        <authorList>
            <person name="Magalhaes I.L.F."/>
            <person name="Oliveira U."/>
            <person name="Santos F.R."/>
            <person name="Vidigal T.H.D.A."/>
            <person name="Brescovit A.D."/>
            <person name="Santos A.J."/>
        </authorList>
    </citation>
    <scope>NUCLEOTIDE SEQUENCE</scope>
    <source>
        <tissue evidence="1">Shoot tissue taken approximately 20 cm above the soil surface</tissue>
    </source>
</reference>
<name>A0A0A9NCK4_ARUDO</name>
<proteinExistence type="predicted"/>
<sequence length="34" mass="3283">MLALVDPAVSRMGVGLLLGGGRVGWGGVDEEGGG</sequence>
<evidence type="ECO:0000313" key="1">
    <source>
        <dbReference type="EMBL" id="JAD96501.1"/>
    </source>
</evidence>
<protein>
    <submittedName>
        <fullName evidence="1">Uncharacterized protein</fullName>
    </submittedName>
</protein>
<accession>A0A0A9NCK4</accession>